<comment type="caution">
    <text evidence="2">The sequence shown here is derived from an EMBL/GenBank/DDBJ whole genome shotgun (WGS) entry which is preliminary data.</text>
</comment>
<dbReference type="InterPro" id="IPR043964">
    <property type="entry name" value="P-loop_TraG"/>
</dbReference>
<reference evidence="2 3" key="1">
    <citation type="journal article" date="2016" name="Nat. Commun.">
        <title>Thousands of microbial genomes shed light on interconnected biogeochemical processes in an aquifer system.</title>
        <authorList>
            <person name="Anantharaman K."/>
            <person name="Brown C.T."/>
            <person name="Hug L.A."/>
            <person name="Sharon I."/>
            <person name="Castelle C.J."/>
            <person name="Probst A.J."/>
            <person name="Thomas B.C."/>
            <person name="Singh A."/>
            <person name="Wilkins M.J."/>
            <person name="Karaoz U."/>
            <person name="Brodie E.L."/>
            <person name="Williams K.H."/>
            <person name="Hubbard S.S."/>
            <person name="Banfield J.F."/>
        </authorList>
    </citation>
    <scope>NUCLEOTIDE SEQUENCE [LARGE SCALE GENOMIC DNA]</scope>
</reference>
<dbReference type="Proteomes" id="UP000178774">
    <property type="component" value="Unassembled WGS sequence"/>
</dbReference>
<dbReference type="InterPro" id="IPR051162">
    <property type="entry name" value="T4SS_component"/>
</dbReference>
<sequence length="595" mass="67667">MAFFKKKIEAEEKIFEQETINIRDIIAPPYIGIGQDSIKLGEKIAKSFFIFSYPRYLNTGWLSPAINLNVPMDISFFIHPVSSQLILKKLRSKITQVSSELIERQEKGLIRDPALETGYQDIENLRDKIITAQEKMFRFGLYITVYEDTPEKLKETESTFRSIFESRLIYIKPAIFKQKEGFISTSPYGMDLLDVNVPMDTEPLSTTFPFVSFDLSSNEGILYGINRHNNSLVLFDRFTLENANMVVFAKSGSGKSYAIKLEILRYLMWGVDVIVIDPENEYEFLADGVGGDFFKISLTSGNHVNPFDLPVPGPDDSPEDILRSNIINLVGLLRIMLGGLTAEEDSILDQAITETYAVRDITPQSDPAKWQENIPIMSDFAEVLENMTGAESLARRLKKFTTGTFGGFFNQRSNLKIDKNFIVFGIRDMEESLKTIALYIIMRYVWNIVRTNLKKRILVVDEAWWLMQSEDGASFLFGLVKRGRKYWLGVTTITQDIEDFMRSSYGKAIITNSSLQLLLKQSPAAIEILQKTFDLTEQEKMLLTEASVGEGLFFAGKKHVFMSVKASYTEDQIITTNPGEVEKIKEARRQLGSRG</sequence>
<protein>
    <submittedName>
        <fullName evidence="2">Conjugal transfer protein TraC</fullName>
    </submittedName>
</protein>
<name>A0A1G2HXE0_9BACT</name>
<evidence type="ECO:0000313" key="2">
    <source>
        <dbReference type="EMBL" id="OGZ66498.1"/>
    </source>
</evidence>
<dbReference type="EMBL" id="MHOP01000005">
    <property type="protein sequence ID" value="OGZ66498.1"/>
    <property type="molecule type" value="Genomic_DNA"/>
</dbReference>
<dbReference type="CDD" id="cd01127">
    <property type="entry name" value="TrwB_TraG_TraD_VirD4"/>
    <property type="match status" value="1"/>
</dbReference>
<proteinExistence type="predicted"/>
<dbReference type="Pfam" id="PF19044">
    <property type="entry name" value="P-loop_TraG"/>
    <property type="match status" value="1"/>
</dbReference>
<feature type="domain" description="TraG P-loop" evidence="1">
    <location>
        <begin position="239"/>
        <end position="544"/>
    </location>
</feature>
<dbReference type="PANTHER" id="PTHR30121:SF6">
    <property type="entry name" value="SLR6007 PROTEIN"/>
    <property type="match status" value="1"/>
</dbReference>
<dbReference type="PANTHER" id="PTHR30121">
    <property type="entry name" value="UNCHARACTERIZED PROTEIN YJGR-RELATED"/>
    <property type="match status" value="1"/>
</dbReference>
<accession>A0A1G2HXE0</accession>
<dbReference type="AlphaFoldDB" id="A0A1G2HXE0"/>
<dbReference type="Gene3D" id="3.40.50.300">
    <property type="entry name" value="P-loop containing nucleotide triphosphate hydrolases"/>
    <property type="match status" value="1"/>
</dbReference>
<dbReference type="Gene3D" id="1.10.8.730">
    <property type="match status" value="1"/>
</dbReference>
<gene>
    <name evidence="2" type="ORF">A2822_02055</name>
</gene>
<evidence type="ECO:0000259" key="1">
    <source>
        <dbReference type="Pfam" id="PF19044"/>
    </source>
</evidence>
<dbReference type="SUPFAM" id="SSF52540">
    <property type="entry name" value="P-loop containing nucleoside triphosphate hydrolases"/>
    <property type="match status" value="1"/>
</dbReference>
<dbReference type="NCBIfam" id="NF045971">
    <property type="entry name" value="conju_CD1110"/>
    <property type="match status" value="1"/>
</dbReference>
<dbReference type="InterPro" id="IPR027417">
    <property type="entry name" value="P-loop_NTPase"/>
</dbReference>
<organism evidence="2 3">
    <name type="scientific">Candidatus Staskawiczbacteria bacterium RIFCSPHIGHO2_01_FULL_41_41</name>
    <dbReference type="NCBI Taxonomy" id="1802203"/>
    <lineage>
        <taxon>Bacteria</taxon>
        <taxon>Candidatus Staskawicziibacteriota</taxon>
    </lineage>
</organism>
<evidence type="ECO:0000313" key="3">
    <source>
        <dbReference type="Proteomes" id="UP000178774"/>
    </source>
</evidence>